<gene>
    <name evidence="11" type="primary">107369456</name>
</gene>
<dbReference type="Gene3D" id="1.25.40.10">
    <property type="entry name" value="Tetratricopeptide repeat domain"/>
    <property type="match status" value="2"/>
</dbReference>
<reference evidence="11" key="2">
    <citation type="submission" date="2015-06" db="UniProtKB">
        <authorList>
            <consortium name="EnsemblMetazoa"/>
        </authorList>
    </citation>
    <scope>IDENTIFICATION</scope>
</reference>
<protein>
    <recommendedName>
        <fullName evidence="10">RRM domain-containing protein</fullName>
    </recommendedName>
</protein>
<dbReference type="SMART" id="SM00386">
    <property type="entry name" value="HAT"/>
    <property type="match status" value="7"/>
</dbReference>
<dbReference type="GO" id="GO:0005634">
    <property type="term" value="C:nucleus"/>
    <property type="evidence" value="ECO:0007669"/>
    <property type="project" value="UniProtKB-SubCell"/>
</dbReference>
<comment type="subcellular location">
    <subcellularLocation>
        <location evidence="1">Nucleus</location>
    </subcellularLocation>
</comment>
<dbReference type="InterPro" id="IPR035979">
    <property type="entry name" value="RBD_domain_sf"/>
</dbReference>
<reference evidence="12" key="1">
    <citation type="submission" date="2011-08" db="EMBL/GenBank/DDBJ databases">
        <authorList>
            <person name="Rombauts S."/>
        </authorList>
    </citation>
    <scope>NUCLEOTIDE SEQUENCE</scope>
    <source>
        <strain evidence="12">London</strain>
    </source>
</reference>
<keyword evidence="3" id="KW-0677">Repeat</keyword>
<dbReference type="InterPro" id="IPR003107">
    <property type="entry name" value="HAT"/>
</dbReference>
<dbReference type="PANTHER" id="PTHR17204:SF25">
    <property type="entry name" value="RRM DOMAIN-CONTAINING PROTEIN"/>
    <property type="match status" value="1"/>
</dbReference>
<dbReference type="Pfam" id="PF00076">
    <property type="entry name" value="RRM_1"/>
    <property type="match status" value="2"/>
</dbReference>
<dbReference type="GO" id="GO:0006397">
    <property type="term" value="P:mRNA processing"/>
    <property type="evidence" value="ECO:0007669"/>
    <property type="project" value="UniProtKB-KW"/>
</dbReference>
<dbReference type="EnsemblMetazoa" id="tetur32g00240.1">
    <property type="protein sequence ID" value="tetur32g00240.1"/>
    <property type="gene ID" value="tetur32g00240"/>
</dbReference>
<dbReference type="OMA" id="LWARYIL"/>
<dbReference type="SMART" id="SM00360">
    <property type="entry name" value="RRM"/>
    <property type="match status" value="2"/>
</dbReference>
<dbReference type="InterPro" id="IPR000504">
    <property type="entry name" value="RRM_dom"/>
</dbReference>
<feature type="compositionally biased region" description="Acidic residues" evidence="9">
    <location>
        <begin position="18"/>
        <end position="64"/>
    </location>
</feature>
<dbReference type="STRING" id="32264.T1L1N2"/>
<feature type="compositionally biased region" description="Polar residues" evidence="9">
    <location>
        <begin position="890"/>
        <end position="899"/>
    </location>
</feature>
<evidence type="ECO:0000256" key="7">
    <source>
        <dbReference type="PROSITE-ProRule" id="PRU00176"/>
    </source>
</evidence>
<dbReference type="SUPFAM" id="SSF48452">
    <property type="entry name" value="TPR-like"/>
    <property type="match status" value="1"/>
</dbReference>
<keyword evidence="6" id="KW-0539">Nucleus</keyword>
<dbReference type="GO" id="GO:0008380">
    <property type="term" value="P:RNA splicing"/>
    <property type="evidence" value="ECO:0007669"/>
    <property type="project" value="UniProtKB-KW"/>
</dbReference>
<dbReference type="AlphaFoldDB" id="T1L1N2"/>
<keyword evidence="5" id="KW-0508">mRNA splicing</keyword>
<feature type="coiled-coil region" evidence="8">
    <location>
        <begin position="543"/>
        <end position="584"/>
    </location>
</feature>
<keyword evidence="2" id="KW-0507">mRNA processing</keyword>
<evidence type="ECO:0000256" key="3">
    <source>
        <dbReference type="ARBA" id="ARBA00022737"/>
    </source>
</evidence>
<evidence type="ECO:0000256" key="6">
    <source>
        <dbReference type="ARBA" id="ARBA00023242"/>
    </source>
</evidence>
<keyword evidence="8" id="KW-0175">Coiled coil</keyword>
<evidence type="ECO:0000313" key="11">
    <source>
        <dbReference type="EnsemblMetazoa" id="tetur32g00240.1"/>
    </source>
</evidence>
<sequence length="899" mass="103463">MVQCVNDKDTEESKNMSDEDSDEDDADYQDEGMDDNETDGSEDSDVSDGDDDDSSSDDDEDDVSDEKKLEEAKAIQDHLLDNPFDYDQHLKLIEIAGEIGDLHMINKARENMSSIFPLTPTLWLDWISTEKKLATDEEDYQRIIELFERALKDYVSVKLWLEYIYFVVMIPGETSHVFSVRKICERAINSVGLHVTEGSSVWIAYRTFESGIIELIDQKELVNQYKKIFDLYKRQLAIPLIGMEETKQEFHVWYEKAKTQCPGLDVDPESINYGYEQASLLLKKLDEFEQEIIASEPPHYEAYLKYIEYEEANGSPPRVQCIYERALIENCLQPKLWIDYAQYLDKKVQDLDLIKPIYERAVRNCPWTVNIWINYLRSLERNKADHETIKSVFEKSLETTFQSSSDYLDLWLTYLDYLRRRTDWNDKNQIEQLRKNFAAAVESLAKIGGDDSCSIPLYMAKIEAKYIKNMGEARRIWNELFQSRKDLTAIDSTWIEYANFEKLYGDDAHFKKALIRGLNSNVNYPETLGALLIKHIREESVSIAEFDEIMEQYEKAMTKVTKKREELTKKMEEEKSAKAKLKTGKFDKSKGSASQNVIEGEFKIPEPPGKSSNEEYKNKFKKSANAVKDEKVLAEMQRQASYKEKGDDERKLNTIVVKNLAYSVYEDKLRENFSKFGEIVDIRLVRNYKGQSAGYGFIEFAQIKSVKEALKHDRLKIDGRECYIDEMGKKYNFKFSLSRENNKLFVSNLDKRVTNEQLTSIFEKYGNLKDVRIATLRNGKSKGYAYIEYKSEVEANDALKANGMLVLDKTIKVQISDPSAKKSDSFLGSGLMQHSASNISAKRRINVPLIPLSVRKKLKVEESDSSATASTSTSSSLSQSNSNAQKDTMDTSLPSTSKV</sequence>
<evidence type="ECO:0000256" key="1">
    <source>
        <dbReference type="ARBA" id="ARBA00004123"/>
    </source>
</evidence>
<organism evidence="11 12">
    <name type="scientific">Tetranychus urticae</name>
    <name type="common">Two-spotted spider mite</name>
    <dbReference type="NCBI Taxonomy" id="32264"/>
    <lineage>
        <taxon>Eukaryota</taxon>
        <taxon>Metazoa</taxon>
        <taxon>Ecdysozoa</taxon>
        <taxon>Arthropoda</taxon>
        <taxon>Chelicerata</taxon>
        <taxon>Arachnida</taxon>
        <taxon>Acari</taxon>
        <taxon>Acariformes</taxon>
        <taxon>Trombidiformes</taxon>
        <taxon>Prostigmata</taxon>
        <taxon>Eleutherengona</taxon>
        <taxon>Raphignathae</taxon>
        <taxon>Tetranychoidea</taxon>
        <taxon>Tetranychidae</taxon>
        <taxon>Tetranychus</taxon>
    </lineage>
</organism>
<dbReference type="Proteomes" id="UP000015104">
    <property type="component" value="Unassembled WGS sequence"/>
</dbReference>
<accession>T1L1N2</accession>
<evidence type="ECO:0000256" key="8">
    <source>
        <dbReference type="SAM" id="Coils"/>
    </source>
</evidence>
<dbReference type="InterPro" id="IPR011990">
    <property type="entry name" value="TPR-like_helical_dom_sf"/>
</dbReference>
<dbReference type="Gene3D" id="3.30.70.330">
    <property type="match status" value="2"/>
</dbReference>
<dbReference type="GO" id="GO:0003723">
    <property type="term" value="F:RNA binding"/>
    <property type="evidence" value="ECO:0007669"/>
    <property type="project" value="UniProtKB-UniRule"/>
</dbReference>
<evidence type="ECO:0000256" key="2">
    <source>
        <dbReference type="ARBA" id="ARBA00022664"/>
    </source>
</evidence>
<feature type="region of interest" description="Disordered" evidence="9">
    <location>
        <begin position="858"/>
        <end position="899"/>
    </location>
</feature>
<dbReference type="PROSITE" id="PS50102">
    <property type="entry name" value="RRM"/>
    <property type="match status" value="2"/>
</dbReference>
<dbReference type="eggNOG" id="KOG0128">
    <property type="taxonomic scope" value="Eukaryota"/>
</dbReference>
<dbReference type="EMBL" id="CAEY01000920">
    <property type="status" value="NOT_ANNOTATED_CDS"/>
    <property type="molecule type" value="Genomic_DNA"/>
</dbReference>
<dbReference type="HOGENOM" id="CLU_007172_1_1_1"/>
<dbReference type="InterPro" id="IPR012677">
    <property type="entry name" value="Nucleotide-bd_a/b_plait_sf"/>
</dbReference>
<dbReference type="KEGG" id="tut:107369456"/>
<dbReference type="InterPro" id="IPR008847">
    <property type="entry name" value="Suf"/>
</dbReference>
<dbReference type="SUPFAM" id="SSF54928">
    <property type="entry name" value="RNA-binding domain, RBD"/>
    <property type="match status" value="2"/>
</dbReference>
<evidence type="ECO:0000259" key="10">
    <source>
        <dbReference type="PROSITE" id="PS50102"/>
    </source>
</evidence>
<evidence type="ECO:0000256" key="5">
    <source>
        <dbReference type="ARBA" id="ARBA00023187"/>
    </source>
</evidence>
<feature type="domain" description="RRM" evidence="10">
    <location>
        <begin position="653"/>
        <end position="738"/>
    </location>
</feature>
<proteinExistence type="predicted"/>
<dbReference type="PANTHER" id="PTHR17204">
    <property type="entry name" value="PRE-MRNA PROCESSING PROTEIN PRP39-RELATED"/>
    <property type="match status" value="1"/>
</dbReference>
<evidence type="ECO:0000256" key="9">
    <source>
        <dbReference type="SAM" id="MobiDB-lite"/>
    </source>
</evidence>
<name>T1L1N2_TETUR</name>
<evidence type="ECO:0000256" key="4">
    <source>
        <dbReference type="ARBA" id="ARBA00022884"/>
    </source>
</evidence>
<feature type="domain" description="RRM" evidence="10">
    <location>
        <begin position="742"/>
        <end position="818"/>
    </location>
</feature>
<feature type="compositionally biased region" description="Basic and acidic residues" evidence="9">
    <location>
        <begin position="1"/>
        <end position="17"/>
    </location>
</feature>
<evidence type="ECO:0000313" key="12">
    <source>
        <dbReference type="Proteomes" id="UP000015104"/>
    </source>
</evidence>
<feature type="region of interest" description="Disordered" evidence="9">
    <location>
        <begin position="1"/>
        <end position="67"/>
    </location>
</feature>
<keyword evidence="12" id="KW-1185">Reference proteome</keyword>
<feature type="compositionally biased region" description="Low complexity" evidence="9">
    <location>
        <begin position="865"/>
        <end position="885"/>
    </location>
</feature>
<dbReference type="OrthoDB" id="360390at2759"/>
<dbReference type="Pfam" id="PF05843">
    <property type="entry name" value="Suf"/>
    <property type="match status" value="2"/>
</dbReference>
<keyword evidence="4 7" id="KW-0694">RNA-binding</keyword>